<evidence type="ECO:0000259" key="2">
    <source>
        <dbReference type="Pfam" id="PF12215"/>
    </source>
</evidence>
<sequence>MIRVSNVFTDDRLLDFGPQRSYGPQAALAGFLVGGIGTGTFTVGQRGQLKDWEIFNGAGKGNYLPNTFFAIRVQEEGAPASAAVSKVLEGQILPPYDGSHGFVDYKVGGIPRFQRSELKGEYPFVQVRLFDDELPIEVTMESFNPLIPLNADDSGIPAGVIRYKVKNTSGHALNVSVVGSLANFASLKGYDRHTWDYYQAADRPHNEYRDGDKVKGLFYRPETLQEDDFYYGTMALMTDEQDVSYKRAWLNDGWWDGLQDFWDDFRDDGRLEPESAYTQKEVDTSEPGNIGSLAVHKTIPAGEERTFQFLIGWHFPHRVKSWTKRMYDTAVRGKCTPDFGCCPPEGQPYPSIKNHYATKFSDAWEAGEYTLTQLERLEGQTRLFHRSFFGSTMPSYVLDAVSANITVLRSNTCFRLEDGTLMAFEGCFDDDGCCEGNCSHVWNYAQTVAYLFPELEQSMRRLEFTLESEEDGKMNFRSYKVWNMGAHGHVPAADGQLGTIVRFYREWKFSGDHEFLRELWPSVKRALDYSIRTWDQDGDCVADSDQFVTYDIMFKGHNSLVSSLFYAALKAGAEMARFMGDEQSAAGYELYFKRGSAAMDEMLWNGSYYIQQMDDVDEYRYQYGIGCLSDQLFGQTLAHLCGLGYVLPEAHVKQAVHAIFTHNFLPSFKNHHNTQRTYVLNEESGLLMCSWPEGGRTRFPFPYSDEVWPGVEYQVATHLIYEGFVKEGLTLVKAARDRHDGVRRNPWNEVECGHHYARSMASYGVFAALAGFAFDMVRGVVSFRPAIELDRFECFFSTGKAWGTYTRQKGKDGSISERIDVLYGDASSVTLIPQETKVSPV</sequence>
<dbReference type="Pfam" id="PF12215">
    <property type="entry name" value="Glyco_hydr_116N"/>
    <property type="match status" value="1"/>
</dbReference>
<dbReference type="PANTHER" id="PTHR12654">
    <property type="entry name" value="BILE ACID BETA-GLUCOSIDASE-RELATED"/>
    <property type="match status" value="1"/>
</dbReference>
<dbReference type="InterPro" id="IPR006775">
    <property type="entry name" value="GH116_catalytic"/>
</dbReference>
<dbReference type="GO" id="GO:0008422">
    <property type="term" value="F:beta-glucosidase activity"/>
    <property type="evidence" value="ECO:0007669"/>
    <property type="project" value="TreeGrafter"/>
</dbReference>
<dbReference type="OrthoDB" id="1007311at2"/>
<proteinExistence type="predicted"/>
<accession>A0A328U3M5</accession>
<dbReference type="Proteomes" id="UP000249260">
    <property type="component" value="Unassembled WGS sequence"/>
</dbReference>
<feature type="domain" description="Glycosyl-hydrolase family 116 catalytic region" evidence="1">
    <location>
        <begin position="494"/>
        <end position="763"/>
    </location>
</feature>
<dbReference type="Gene3D" id="1.50.10.10">
    <property type="match status" value="1"/>
</dbReference>
<reference evidence="3 4" key="1">
    <citation type="submission" date="2018-06" db="EMBL/GenBank/DDBJ databases">
        <title>Paenibacillus montanisoli sp. nov., isolated from mountain area soil.</title>
        <authorList>
            <person name="Wu M."/>
        </authorList>
    </citation>
    <scope>NUCLEOTIDE SEQUENCE [LARGE SCALE GENOMIC DNA]</scope>
    <source>
        <strain evidence="3 4">RA17</strain>
    </source>
</reference>
<dbReference type="InterPro" id="IPR008928">
    <property type="entry name" value="6-hairpin_glycosidase_sf"/>
</dbReference>
<dbReference type="InterPro" id="IPR052566">
    <property type="entry name" value="Non-lysos_glucosylceramidase"/>
</dbReference>
<keyword evidence="4" id="KW-1185">Reference proteome</keyword>
<dbReference type="AlphaFoldDB" id="A0A328U3M5"/>
<dbReference type="GO" id="GO:0005975">
    <property type="term" value="P:carbohydrate metabolic process"/>
    <property type="evidence" value="ECO:0007669"/>
    <property type="project" value="InterPro"/>
</dbReference>
<dbReference type="SUPFAM" id="SSF48208">
    <property type="entry name" value="Six-hairpin glycosidases"/>
    <property type="match status" value="1"/>
</dbReference>
<comment type="caution">
    <text evidence="3">The sequence shown here is derived from an EMBL/GenBank/DDBJ whole genome shotgun (WGS) entry which is preliminary data.</text>
</comment>
<evidence type="ECO:0000313" key="4">
    <source>
        <dbReference type="Proteomes" id="UP000249260"/>
    </source>
</evidence>
<dbReference type="PANTHER" id="PTHR12654:SF0">
    <property type="entry name" value="NON-LYSOSOMAL GLUCOSYLCERAMIDASE"/>
    <property type="match status" value="1"/>
</dbReference>
<dbReference type="InterPro" id="IPR012341">
    <property type="entry name" value="6hp_glycosidase-like_sf"/>
</dbReference>
<dbReference type="Pfam" id="PF04685">
    <property type="entry name" value="DUF608"/>
    <property type="match status" value="1"/>
</dbReference>
<organism evidence="3 4">
    <name type="scientific">Paenibacillus montanisoli</name>
    <dbReference type="NCBI Taxonomy" id="2081970"/>
    <lineage>
        <taxon>Bacteria</taxon>
        <taxon>Bacillati</taxon>
        <taxon>Bacillota</taxon>
        <taxon>Bacilli</taxon>
        <taxon>Bacillales</taxon>
        <taxon>Paenibacillaceae</taxon>
        <taxon>Paenibacillus</taxon>
    </lineage>
</organism>
<protein>
    <recommendedName>
        <fullName evidence="5">Beta-glucosidase</fullName>
    </recommendedName>
</protein>
<evidence type="ECO:0000259" key="1">
    <source>
        <dbReference type="Pfam" id="PF04685"/>
    </source>
</evidence>
<feature type="domain" description="Glycosyl-hydrolase family 116 N-terminal" evidence="2">
    <location>
        <begin position="30"/>
        <end position="376"/>
    </location>
</feature>
<name>A0A328U3M5_9BACL</name>
<evidence type="ECO:0000313" key="3">
    <source>
        <dbReference type="EMBL" id="RAP74594.1"/>
    </source>
</evidence>
<dbReference type="EMBL" id="QLUW01000004">
    <property type="protein sequence ID" value="RAP74594.1"/>
    <property type="molecule type" value="Genomic_DNA"/>
</dbReference>
<evidence type="ECO:0008006" key="5">
    <source>
        <dbReference type="Google" id="ProtNLM"/>
    </source>
</evidence>
<dbReference type="InterPro" id="IPR024462">
    <property type="entry name" value="GH116_N"/>
</dbReference>
<gene>
    <name evidence="3" type="ORF">DL346_21275</name>
</gene>